<feature type="repeat" description="TPR" evidence="1">
    <location>
        <begin position="648"/>
        <end position="681"/>
    </location>
</feature>
<feature type="transmembrane region" description="Helical" evidence="3">
    <location>
        <begin position="197"/>
        <end position="213"/>
    </location>
</feature>
<dbReference type="Pfam" id="PF13181">
    <property type="entry name" value="TPR_8"/>
    <property type="match status" value="2"/>
</dbReference>
<evidence type="ECO:0000256" key="1">
    <source>
        <dbReference type="PROSITE-ProRule" id="PRU00339"/>
    </source>
</evidence>
<feature type="region of interest" description="Disordered" evidence="2">
    <location>
        <begin position="732"/>
        <end position="751"/>
    </location>
</feature>
<dbReference type="PROSITE" id="PS50005">
    <property type="entry name" value="TPR"/>
    <property type="match status" value="2"/>
</dbReference>
<feature type="transmembrane region" description="Helical" evidence="3">
    <location>
        <begin position="373"/>
        <end position="396"/>
    </location>
</feature>
<dbReference type="PANTHER" id="PTHR12558">
    <property type="entry name" value="CELL DIVISION CYCLE 16,23,27"/>
    <property type="match status" value="1"/>
</dbReference>
<dbReference type="PANTHER" id="PTHR12558:SF13">
    <property type="entry name" value="CELL DIVISION CYCLE PROTEIN 27 HOMOLOG"/>
    <property type="match status" value="1"/>
</dbReference>
<keyword evidence="1" id="KW-0802">TPR repeat</keyword>
<dbReference type="Pfam" id="PF13414">
    <property type="entry name" value="TPR_11"/>
    <property type="match status" value="1"/>
</dbReference>
<organism evidence="4 5">
    <name type="scientific">Candidatus Nealsonbacteria bacterium CG_4_10_14_0_8_um_filter_35_10</name>
    <dbReference type="NCBI Taxonomy" id="1974683"/>
    <lineage>
        <taxon>Bacteria</taxon>
        <taxon>Candidatus Nealsoniibacteriota</taxon>
    </lineage>
</organism>
<evidence type="ECO:0000313" key="4">
    <source>
        <dbReference type="EMBL" id="PIY90965.1"/>
    </source>
</evidence>
<reference evidence="5" key="1">
    <citation type="submission" date="2017-09" db="EMBL/GenBank/DDBJ databases">
        <title>Depth-based differentiation of microbial function through sediment-hosted aquifers and enrichment of novel symbionts in the deep terrestrial subsurface.</title>
        <authorList>
            <person name="Probst A.J."/>
            <person name="Ladd B."/>
            <person name="Jarett J.K."/>
            <person name="Geller-Mcgrath D.E."/>
            <person name="Sieber C.M.K."/>
            <person name="Emerson J.B."/>
            <person name="Anantharaman K."/>
            <person name="Thomas B.C."/>
            <person name="Malmstrom R."/>
            <person name="Stieglmeier M."/>
            <person name="Klingl A."/>
            <person name="Woyke T."/>
            <person name="Ryan C.M."/>
            <person name="Banfield J.F."/>
        </authorList>
    </citation>
    <scope>NUCLEOTIDE SEQUENCE [LARGE SCALE GENOMIC DNA]</scope>
</reference>
<comment type="caution">
    <text evidence="4">The sequence shown here is derived from an EMBL/GenBank/DDBJ whole genome shotgun (WGS) entry which is preliminary data.</text>
</comment>
<evidence type="ECO:0000256" key="3">
    <source>
        <dbReference type="SAM" id="Phobius"/>
    </source>
</evidence>
<feature type="transmembrane region" description="Helical" evidence="3">
    <location>
        <begin position="416"/>
        <end position="437"/>
    </location>
</feature>
<dbReference type="SMART" id="SM00028">
    <property type="entry name" value="TPR"/>
    <property type="match status" value="6"/>
</dbReference>
<feature type="transmembrane region" description="Helical" evidence="3">
    <location>
        <begin position="244"/>
        <end position="262"/>
    </location>
</feature>
<keyword evidence="3" id="KW-0472">Membrane</keyword>
<dbReference type="AlphaFoldDB" id="A0A2M7R8G8"/>
<dbReference type="InterPro" id="IPR011990">
    <property type="entry name" value="TPR-like_helical_dom_sf"/>
</dbReference>
<feature type="transmembrane region" description="Helical" evidence="3">
    <location>
        <begin position="104"/>
        <end position="128"/>
    </location>
</feature>
<dbReference type="Proteomes" id="UP000230055">
    <property type="component" value="Unassembled WGS sequence"/>
</dbReference>
<protein>
    <recommendedName>
        <fullName evidence="6">UDP-N-acetylglucosamine--peptide N-acetylglucosaminyltransferase SPINDLY</fullName>
    </recommendedName>
</protein>
<dbReference type="InterPro" id="IPR019734">
    <property type="entry name" value="TPR_rpt"/>
</dbReference>
<feature type="transmembrane region" description="Helical" evidence="3">
    <location>
        <begin position="338"/>
        <end position="361"/>
    </location>
</feature>
<evidence type="ECO:0000256" key="2">
    <source>
        <dbReference type="SAM" id="MobiDB-lite"/>
    </source>
</evidence>
<accession>A0A2M7R8G8</accession>
<evidence type="ECO:0008006" key="6">
    <source>
        <dbReference type="Google" id="ProtNLM"/>
    </source>
</evidence>
<feature type="transmembrane region" description="Helical" evidence="3">
    <location>
        <begin position="140"/>
        <end position="160"/>
    </location>
</feature>
<keyword evidence="3" id="KW-0812">Transmembrane</keyword>
<feature type="transmembrane region" description="Helical" evidence="3">
    <location>
        <begin position="49"/>
        <end position="67"/>
    </location>
</feature>
<feature type="transmembrane region" description="Helical" evidence="3">
    <location>
        <begin position="23"/>
        <end position="43"/>
    </location>
</feature>
<gene>
    <name evidence="4" type="ORF">COY72_00680</name>
</gene>
<feature type="compositionally biased region" description="Basic and acidic residues" evidence="2">
    <location>
        <begin position="742"/>
        <end position="751"/>
    </location>
</feature>
<proteinExistence type="predicted"/>
<dbReference type="Gene3D" id="1.25.40.10">
    <property type="entry name" value="Tetratricopeptide repeat domain"/>
    <property type="match status" value="3"/>
</dbReference>
<sequence length="751" mass="86362">MNLSFKGKSIQIINILQKASKDLIYLLVFFLPIFFLPLTMDPLDFNKQILFGILIFIALIFWAARIFFSPKLKINFSFLNLPILISLFVYFLSTIFSLSSRESFFGFPLNVSEGFLTLLLFVIFYFLVSNLFKKEEVFGLFFSLLISAFFLTIFSFFQIFGKINFNPFGSLNSLSIFISILLPLSFFLSISEKKFNLILKIFSLSFLTFLILVNFPSAWLTLIFSCSILFIFGLLDLKKNGKFIFVFLPMLLLIISLFFLAFKISLPKVQIPTEISIAQSTEFQIAKSSLKNLKSFFLGTGPATFIFDYSKYKPREINQTLLWSFRFKNGASEIQDKLITSGILGILSLFFIFFTFLFLSLKERNSHLIFSTFFAAFFCQFLYPANLSLLFLFWFLLSIFSLSNSKIKILDFSPKISLFFSFLFVLIFIFGISLSFTQIRNLLADIRYFQGIKAWQNGELDQGINFLERAIKLNSDLDLYQRDISQLYLRKLNETLGKGEDSQKIQSLTFLSTNSAKRATEISKNDVVNWNNLGFIYRNLISLVGGAEDWAIDSYQKAVELEPKNPYIFNEMGLIYLAQADLLTKSGKEEGAKENLAKAKESFQRAIDLKSDYAPAHFQLAMIYQREGKVKEAISKLEETKLIVPLDKGLAFQLGLLYYNDNQLEKAKAEFLRAISIDENYSNARYFLGLIYDKEGKKDLAIEQFEKIEKLNPESQEVKKILANLREGKSALEGIGPLQPPIEEKPPERRP</sequence>
<dbReference type="SUPFAM" id="SSF48452">
    <property type="entry name" value="TPR-like"/>
    <property type="match status" value="2"/>
</dbReference>
<feature type="repeat" description="TPR" evidence="1">
    <location>
        <begin position="682"/>
        <end position="715"/>
    </location>
</feature>
<feature type="transmembrane region" description="Helical" evidence="3">
    <location>
        <begin position="172"/>
        <end position="190"/>
    </location>
</feature>
<dbReference type="EMBL" id="PFLX01000016">
    <property type="protein sequence ID" value="PIY90965.1"/>
    <property type="molecule type" value="Genomic_DNA"/>
</dbReference>
<evidence type="ECO:0000313" key="5">
    <source>
        <dbReference type="Proteomes" id="UP000230055"/>
    </source>
</evidence>
<keyword evidence="3" id="KW-1133">Transmembrane helix</keyword>
<name>A0A2M7R8G8_9BACT</name>
<feature type="transmembrane region" description="Helical" evidence="3">
    <location>
        <begin position="79"/>
        <end position="98"/>
    </location>
</feature>